<evidence type="ECO:0000256" key="14">
    <source>
        <dbReference type="SAM" id="Phobius"/>
    </source>
</evidence>
<keyword evidence="16" id="KW-1185">Reference proteome</keyword>
<evidence type="ECO:0000256" key="7">
    <source>
        <dbReference type="ARBA" id="ARBA00022989"/>
    </source>
</evidence>
<name>A0A367Y3Z7_9ASCO</name>
<dbReference type="PIRSF" id="PIRSF028865">
    <property type="entry name" value="Membrin-2"/>
    <property type="match status" value="1"/>
</dbReference>
<dbReference type="GO" id="GO:0012507">
    <property type="term" value="C:ER to Golgi transport vesicle membrane"/>
    <property type="evidence" value="ECO:0007669"/>
    <property type="project" value="TreeGrafter"/>
</dbReference>
<dbReference type="InterPro" id="IPR027027">
    <property type="entry name" value="GOSR2/Membrin/Bos1"/>
</dbReference>
<dbReference type="PANTHER" id="PTHR21230:SF1">
    <property type="entry name" value="GOLGI SNAP RECEPTOR COMPLEX MEMBER 2"/>
    <property type="match status" value="1"/>
</dbReference>
<dbReference type="GO" id="GO:0005789">
    <property type="term" value="C:endoplasmic reticulum membrane"/>
    <property type="evidence" value="ECO:0007669"/>
    <property type="project" value="UniProtKB-SubCell"/>
</dbReference>
<organism evidence="15 16">
    <name type="scientific">Candida viswanathii</name>
    <dbReference type="NCBI Taxonomy" id="5486"/>
    <lineage>
        <taxon>Eukaryota</taxon>
        <taxon>Fungi</taxon>
        <taxon>Dikarya</taxon>
        <taxon>Ascomycota</taxon>
        <taxon>Saccharomycotina</taxon>
        <taxon>Pichiomycetes</taxon>
        <taxon>Debaryomycetaceae</taxon>
        <taxon>Candida/Lodderomyces clade</taxon>
        <taxon>Candida</taxon>
    </lineage>
</organism>
<evidence type="ECO:0000256" key="6">
    <source>
        <dbReference type="ARBA" id="ARBA00022927"/>
    </source>
</evidence>
<dbReference type="AlphaFoldDB" id="A0A367Y3Z7"/>
<dbReference type="STRING" id="5486.A0A367Y3Z7"/>
<evidence type="ECO:0000256" key="12">
    <source>
        <dbReference type="PIRNR" id="PIRNR028865"/>
    </source>
</evidence>
<keyword evidence="6 12" id="KW-0653">Protein transport</keyword>
<comment type="similarity">
    <text evidence="10 12">Belongs to the BOS1 family.</text>
</comment>
<dbReference type="GO" id="GO:0031201">
    <property type="term" value="C:SNARE complex"/>
    <property type="evidence" value="ECO:0007669"/>
    <property type="project" value="TreeGrafter"/>
</dbReference>
<sequence length="237" mass="27250">MNSIYNHGVKQTHTITKDLAEFEKNLSTSPLSLQGAITTSLTAFKKTIKEYSDLLDKNVNDSSYAKHESRLTKFNLDLAEFTSKFDSLKKQRDIQLQEANKQELLGRRHLGGGSGSGVTSNGQSSDNPFDPNSQQQQEQATMSYREGLYHEKNSLERGSEQLDRILEMGQQAFEDIVEQNETLRKLQTKFEESLITLGVSQGTIRSVERRARQDKWLFWFCVFLMLVIFYYIVKLFK</sequence>
<comment type="subcellular location">
    <subcellularLocation>
        <location evidence="1">Endoplasmic reticulum membrane</location>
        <topology evidence="1">Single-pass type IV membrane protein</topology>
    </subcellularLocation>
    <subcellularLocation>
        <location evidence="2">Golgi apparatus membrane</location>
        <topology evidence="2">Single-pass type IV membrane protein</topology>
    </subcellularLocation>
</comment>
<dbReference type="GO" id="GO:0031902">
    <property type="term" value="C:late endosome membrane"/>
    <property type="evidence" value="ECO:0007669"/>
    <property type="project" value="TreeGrafter"/>
</dbReference>
<dbReference type="GO" id="GO:0000149">
    <property type="term" value="F:SNARE binding"/>
    <property type="evidence" value="ECO:0007669"/>
    <property type="project" value="TreeGrafter"/>
</dbReference>
<dbReference type="Proteomes" id="UP000253472">
    <property type="component" value="Unassembled WGS sequence"/>
</dbReference>
<evidence type="ECO:0000256" key="3">
    <source>
        <dbReference type="ARBA" id="ARBA00022448"/>
    </source>
</evidence>
<evidence type="ECO:0000256" key="8">
    <source>
        <dbReference type="ARBA" id="ARBA00023034"/>
    </source>
</evidence>
<evidence type="ECO:0000313" key="15">
    <source>
        <dbReference type="EMBL" id="RCK60616.1"/>
    </source>
</evidence>
<evidence type="ECO:0000256" key="11">
    <source>
        <dbReference type="ARBA" id="ARBA00040957"/>
    </source>
</evidence>
<evidence type="ECO:0000256" key="1">
    <source>
        <dbReference type="ARBA" id="ARBA00004163"/>
    </source>
</evidence>
<gene>
    <name evidence="15" type="primary">BOS1_1</name>
    <name evidence="15" type="ORF">Cantr_08396</name>
</gene>
<keyword evidence="8" id="KW-0333">Golgi apparatus</keyword>
<dbReference type="GO" id="GO:0000139">
    <property type="term" value="C:Golgi membrane"/>
    <property type="evidence" value="ECO:0007669"/>
    <property type="project" value="UniProtKB-SubCell"/>
</dbReference>
<feature type="compositionally biased region" description="Polar residues" evidence="13">
    <location>
        <begin position="126"/>
        <end position="141"/>
    </location>
</feature>
<evidence type="ECO:0000256" key="2">
    <source>
        <dbReference type="ARBA" id="ARBA00004409"/>
    </source>
</evidence>
<dbReference type="EMBL" id="QLNQ01000026">
    <property type="protein sequence ID" value="RCK60616.1"/>
    <property type="molecule type" value="Genomic_DNA"/>
</dbReference>
<keyword evidence="4 14" id="KW-0812">Transmembrane</keyword>
<reference evidence="15 16" key="1">
    <citation type="submission" date="2018-06" db="EMBL/GenBank/DDBJ databases">
        <title>Whole genome sequencing of Candida tropicalis (genome annotated by CSBL at Korea University).</title>
        <authorList>
            <person name="Ahn J."/>
        </authorList>
    </citation>
    <scope>NUCLEOTIDE SEQUENCE [LARGE SCALE GENOMIC DNA]</scope>
    <source>
        <strain evidence="15 16">ATCC 20962</strain>
    </source>
</reference>
<accession>A0A367Y3Z7</accession>
<evidence type="ECO:0000256" key="13">
    <source>
        <dbReference type="SAM" id="MobiDB-lite"/>
    </source>
</evidence>
<keyword evidence="5" id="KW-0931">ER-Golgi transport</keyword>
<dbReference type="GO" id="GO:0006888">
    <property type="term" value="P:endoplasmic reticulum to Golgi vesicle-mediated transport"/>
    <property type="evidence" value="ECO:0007669"/>
    <property type="project" value="TreeGrafter"/>
</dbReference>
<evidence type="ECO:0000256" key="4">
    <source>
        <dbReference type="ARBA" id="ARBA00022692"/>
    </source>
</evidence>
<feature type="transmembrane region" description="Helical" evidence="14">
    <location>
        <begin position="216"/>
        <end position="233"/>
    </location>
</feature>
<keyword evidence="7 14" id="KW-1133">Transmembrane helix</keyword>
<dbReference type="GO" id="GO:0006906">
    <property type="term" value="P:vesicle fusion"/>
    <property type="evidence" value="ECO:0007669"/>
    <property type="project" value="TreeGrafter"/>
</dbReference>
<proteinExistence type="inferred from homology"/>
<comment type="function">
    <text evidence="12">SNARE required for protein transport between the ER and the Golgi complex.</text>
</comment>
<keyword evidence="3 12" id="KW-0813">Transport</keyword>
<dbReference type="Pfam" id="PF12352">
    <property type="entry name" value="V-SNARE_C"/>
    <property type="match status" value="1"/>
</dbReference>
<evidence type="ECO:0000313" key="16">
    <source>
        <dbReference type="Proteomes" id="UP000253472"/>
    </source>
</evidence>
<evidence type="ECO:0000256" key="10">
    <source>
        <dbReference type="ARBA" id="ARBA00037983"/>
    </source>
</evidence>
<feature type="region of interest" description="Disordered" evidence="13">
    <location>
        <begin position="103"/>
        <end position="141"/>
    </location>
</feature>
<protein>
    <recommendedName>
        <fullName evidence="11 12">Protein transport protein BOS1</fullName>
    </recommendedName>
</protein>
<comment type="caution">
    <text evidence="15">The sequence shown here is derived from an EMBL/GenBank/DDBJ whole genome shotgun (WGS) entry which is preliminary data.</text>
</comment>
<evidence type="ECO:0000256" key="9">
    <source>
        <dbReference type="ARBA" id="ARBA00023136"/>
    </source>
</evidence>
<dbReference type="GO" id="GO:0015031">
    <property type="term" value="P:protein transport"/>
    <property type="evidence" value="ECO:0007669"/>
    <property type="project" value="UniProtKB-KW"/>
</dbReference>
<evidence type="ECO:0000256" key="5">
    <source>
        <dbReference type="ARBA" id="ARBA00022892"/>
    </source>
</evidence>
<dbReference type="OrthoDB" id="158360at2759"/>
<dbReference type="GO" id="GO:0005484">
    <property type="term" value="F:SNAP receptor activity"/>
    <property type="evidence" value="ECO:0007669"/>
    <property type="project" value="InterPro"/>
</dbReference>
<dbReference type="PANTHER" id="PTHR21230">
    <property type="entry name" value="VESICLE TRANSPORT V-SNARE PROTEIN VTI1-RELATED"/>
    <property type="match status" value="1"/>
</dbReference>
<keyword evidence="9 12" id="KW-0472">Membrane</keyword>